<accession>A0A1N6D0V9</accession>
<dbReference type="InterPro" id="IPR013658">
    <property type="entry name" value="SGL"/>
</dbReference>
<dbReference type="InterPro" id="IPR011042">
    <property type="entry name" value="6-blade_b-propeller_TolB-like"/>
</dbReference>
<dbReference type="Proteomes" id="UP000185003">
    <property type="component" value="Unassembled WGS sequence"/>
</dbReference>
<dbReference type="SUPFAM" id="SSF63829">
    <property type="entry name" value="Calcium-dependent phosphotriesterase"/>
    <property type="match status" value="1"/>
</dbReference>
<proteinExistence type="inferred from homology"/>
<sequence length="294" mass="32484">MYREWQAAVLHRSNTMLGEGPFWDSGKKTVMYVDIEGEKICALRTETAAYGEMKVNRRIGMIIPAGRNKLLMGLQGSIDLLDTASGEQWMVAPVEWDKPRNRCNDGKCDAAGRLWIGTMHMDGELHQGALYRYDGTLRKMLDNISVSNGICWSANNSKMYYIDSMDYNIKAFDFDLANGEISNESIIAQTGFIPDGMCTDEEGMLWVAMWGGGCVHRYHPESGEIIGKILVDAPHVTSCAFGGPDMNRLFITTARSGLTQSQLAQFPDSGSLFVAELPVKGIPAHSFSSTTLCI</sequence>
<gene>
    <name evidence="5" type="ORF">SAMN04488055_0052</name>
</gene>
<dbReference type="AlphaFoldDB" id="A0A1N6D0V9"/>
<evidence type="ECO:0000259" key="4">
    <source>
        <dbReference type="Pfam" id="PF08450"/>
    </source>
</evidence>
<evidence type="ECO:0000313" key="6">
    <source>
        <dbReference type="Proteomes" id="UP000185003"/>
    </source>
</evidence>
<keyword evidence="3" id="KW-0862">Zinc</keyword>
<keyword evidence="6" id="KW-1185">Reference proteome</keyword>
<evidence type="ECO:0000313" key="5">
    <source>
        <dbReference type="EMBL" id="SIN64377.1"/>
    </source>
</evidence>
<dbReference type="GO" id="GO:0005509">
    <property type="term" value="F:calcium ion binding"/>
    <property type="evidence" value="ECO:0007669"/>
    <property type="project" value="TreeGrafter"/>
</dbReference>
<comment type="cofactor">
    <cofactor evidence="3">
        <name>Zn(2+)</name>
        <dbReference type="ChEBI" id="CHEBI:29105"/>
    </cofactor>
    <text evidence="3">Binds 1 divalent metal cation per subunit.</text>
</comment>
<dbReference type="GO" id="GO:0019853">
    <property type="term" value="P:L-ascorbic acid biosynthetic process"/>
    <property type="evidence" value="ECO:0007669"/>
    <property type="project" value="TreeGrafter"/>
</dbReference>
<dbReference type="RefSeq" id="WP_074237115.1">
    <property type="nucleotide sequence ID" value="NZ_FSRA01000001.1"/>
</dbReference>
<feature type="binding site" evidence="3">
    <location>
        <position position="195"/>
    </location>
    <ligand>
        <name>a divalent metal cation</name>
        <dbReference type="ChEBI" id="CHEBI:60240"/>
    </ligand>
</feature>
<comment type="similarity">
    <text evidence="1">Belongs to the SMP-30/CGR1 family.</text>
</comment>
<dbReference type="GO" id="GO:0004341">
    <property type="term" value="F:gluconolactonase activity"/>
    <property type="evidence" value="ECO:0007669"/>
    <property type="project" value="TreeGrafter"/>
</dbReference>
<dbReference type="OrthoDB" id="2633250at2"/>
<dbReference type="PANTHER" id="PTHR10907">
    <property type="entry name" value="REGUCALCIN"/>
    <property type="match status" value="1"/>
</dbReference>
<feature type="binding site" evidence="3">
    <location>
        <position position="104"/>
    </location>
    <ligand>
        <name>substrate</name>
    </ligand>
</feature>
<dbReference type="PRINTS" id="PR01790">
    <property type="entry name" value="SMP30FAMILY"/>
</dbReference>
<dbReference type="STRING" id="536979.SAMN04488055_0052"/>
<evidence type="ECO:0000256" key="2">
    <source>
        <dbReference type="PIRSR" id="PIRSR605511-1"/>
    </source>
</evidence>
<feature type="binding site" evidence="3">
    <location>
        <position position="19"/>
    </location>
    <ligand>
        <name>a divalent metal cation</name>
        <dbReference type="ChEBI" id="CHEBI:60240"/>
    </ligand>
</feature>
<feature type="binding site" evidence="3">
    <location>
        <position position="122"/>
    </location>
    <ligand>
        <name>substrate</name>
    </ligand>
</feature>
<protein>
    <submittedName>
        <fullName evidence="5">Sugar lactone lactonase YvrE</fullName>
    </submittedName>
</protein>
<evidence type="ECO:0000256" key="1">
    <source>
        <dbReference type="ARBA" id="ARBA00008853"/>
    </source>
</evidence>
<dbReference type="PANTHER" id="PTHR10907:SF47">
    <property type="entry name" value="REGUCALCIN"/>
    <property type="match status" value="1"/>
</dbReference>
<feature type="domain" description="SMP-30/Gluconolactonase/LRE-like region" evidence="4">
    <location>
        <begin position="17"/>
        <end position="255"/>
    </location>
</feature>
<dbReference type="Pfam" id="PF08450">
    <property type="entry name" value="SGL"/>
    <property type="match status" value="1"/>
</dbReference>
<dbReference type="Gene3D" id="2.120.10.30">
    <property type="entry name" value="TolB, C-terminal domain"/>
    <property type="match status" value="1"/>
</dbReference>
<reference evidence="6" key="1">
    <citation type="submission" date="2016-11" db="EMBL/GenBank/DDBJ databases">
        <authorList>
            <person name="Varghese N."/>
            <person name="Submissions S."/>
        </authorList>
    </citation>
    <scope>NUCLEOTIDE SEQUENCE [LARGE SCALE GENOMIC DNA]</scope>
    <source>
        <strain evidence="6">DSM 24787</strain>
    </source>
</reference>
<keyword evidence="3" id="KW-0479">Metal-binding</keyword>
<feature type="active site" description="Proton donor/acceptor" evidence="2">
    <location>
        <position position="195"/>
    </location>
</feature>
<name>A0A1N6D0V9_9BACT</name>
<dbReference type="EMBL" id="FSRA01000001">
    <property type="protein sequence ID" value="SIN64377.1"/>
    <property type="molecule type" value="Genomic_DNA"/>
</dbReference>
<feature type="binding site" evidence="3">
    <location>
        <position position="148"/>
    </location>
    <ligand>
        <name>a divalent metal cation</name>
        <dbReference type="ChEBI" id="CHEBI:60240"/>
    </ligand>
</feature>
<organism evidence="5 6">
    <name type="scientific">Chitinophaga niabensis</name>
    <dbReference type="NCBI Taxonomy" id="536979"/>
    <lineage>
        <taxon>Bacteria</taxon>
        <taxon>Pseudomonadati</taxon>
        <taxon>Bacteroidota</taxon>
        <taxon>Chitinophagia</taxon>
        <taxon>Chitinophagales</taxon>
        <taxon>Chitinophagaceae</taxon>
        <taxon>Chitinophaga</taxon>
    </lineage>
</organism>
<evidence type="ECO:0000256" key="3">
    <source>
        <dbReference type="PIRSR" id="PIRSR605511-2"/>
    </source>
</evidence>
<feature type="binding site" evidence="3">
    <location>
        <position position="102"/>
    </location>
    <ligand>
        <name>substrate</name>
    </ligand>
</feature>
<dbReference type="InterPro" id="IPR005511">
    <property type="entry name" value="SMP-30"/>
</dbReference>